<comment type="function">
    <text evidence="3 4">Participates actively in the response to hyperosmotic and heat shock by preventing the aggregation of stress-denatured proteins, in association with DnaK and GrpE. It is the nucleotide exchange factor for DnaK and may function as a thermosensor. Unfolded proteins bind initially to DnaJ; upon interaction with the DnaJ-bound protein, DnaK hydrolyzes its bound ATP, resulting in the formation of a stable complex. GrpE releases ADP from DnaK; ATP binding to DnaK triggers the release of the substrate protein, thus completing the reaction cycle. Several rounds of ATP-dependent interactions between DnaJ, DnaK and GrpE are required for fully efficient folding.</text>
</comment>
<dbReference type="EMBL" id="MFKT01000007">
    <property type="protein sequence ID" value="OGG53883.1"/>
    <property type="molecule type" value="Genomic_DNA"/>
</dbReference>
<reference evidence="7 8" key="1">
    <citation type="journal article" date="2016" name="Nat. Commun.">
        <title>Thousands of microbial genomes shed light on interconnected biogeochemical processes in an aquifer system.</title>
        <authorList>
            <person name="Anantharaman K."/>
            <person name="Brown C.T."/>
            <person name="Hug L.A."/>
            <person name="Sharon I."/>
            <person name="Castelle C.J."/>
            <person name="Probst A.J."/>
            <person name="Thomas B.C."/>
            <person name="Singh A."/>
            <person name="Wilkins M.J."/>
            <person name="Karaoz U."/>
            <person name="Brodie E.L."/>
            <person name="Williams K.H."/>
            <person name="Hubbard S.S."/>
            <person name="Banfield J.F."/>
        </authorList>
    </citation>
    <scope>NUCLEOTIDE SEQUENCE [LARGE SCALE GENOMIC DNA]</scope>
</reference>
<dbReference type="PANTHER" id="PTHR21237:SF23">
    <property type="entry name" value="GRPE PROTEIN HOMOLOG, MITOCHONDRIAL"/>
    <property type="match status" value="1"/>
</dbReference>
<comment type="subcellular location">
    <subcellularLocation>
        <location evidence="3">Cytoplasm</location>
    </subcellularLocation>
</comment>
<sequence length="179" mass="20210">MKDSPDEEVNFEPEDELGDLGAAQAKLKKLKDELAKVKAERQEYLDGWQRCKADSINTRKETLATAERMGVRAKETLIEEIIPVLDGFDVAAGSPAWESLDAQWRSGIEQIRDQLLDILSRNSVERFGKVGDTFNHTLHEAVQEVVDMPGESNSIVRMLRYGYKLNGRVLRPAQVIVKK</sequence>
<dbReference type="GO" id="GO:0005737">
    <property type="term" value="C:cytoplasm"/>
    <property type="evidence" value="ECO:0007669"/>
    <property type="project" value="UniProtKB-SubCell"/>
</dbReference>
<dbReference type="CDD" id="cd00446">
    <property type="entry name" value="GrpE"/>
    <property type="match status" value="1"/>
</dbReference>
<organism evidence="7 8">
    <name type="scientific">Candidatus Kaiserbacteria bacterium RIFCSPHIGHO2_01_FULL_53_29</name>
    <dbReference type="NCBI Taxonomy" id="1798480"/>
    <lineage>
        <taxon>Bacteria</taxon>
        <taxon>Candidatus Kaiseribacteriota</taxon>
    </lineage>
</organism>
<dbReference type="GO" id="GO:0000774">
    <property type="term" value="F:adenyl-nucleotide exchange factor activity"/>
    <property type="evidence" value="ECO:0007669"/>
    <property type="project" value="InterPro"/>
</dbReference>
<dbReference type="Proteomes" id="UP000176863">
    <property type="component" value="Unassembled WGS sequence"/>
</dbReference>
<gene>
    <name evidence="3" type="primary">grpE</name>
    <name evidence="7" type="ORF">A2851_03195</name>
</gene>
<evidence type="ECO:0000313" key="8">
    <source>
        <dbReference type="Proteomes" id="UP000176863"/>
    </source>
</evidence>
<accession>A0A1F6CXH9</accession>
<evidence type="ECO:0000256" key="1">
    <source>
        <dbReference type="ARBA" id="ARBA00009054"/>
    </source>
</evidence>
<proteinExistence type="inferred from homology"/>
<evidence type="ECO:0000256" key="3">
    <source>
        <dbReference type="HAMAP-Rule" id="MF_01151"/>
    </source>
</evidence>
<dbReference type="HAMAP" id="MF_01151">
    <property type="entry name" value="GrpE"/>
    <property type="match status" value="1"/>
</dbReference>
<dbReference type="PROSITE" id="PS01071">
    <property type="entry name" value="GRPE"/>
    <property type="match status" value="1"/>
</dbReference>
<dbReference type="Gene3D" id="3.90.20.20">
    <property type="match status" value="1"/>
</dbReference>
<dbReference type="AlphaFoldDB" id="A0A1F6CXH9"/>
<dbReference type="Pfam" id="PF01025">
    <property type="entry name" value="GrpE"/>
    <property type="match status" value="1"/>
</dbReference>
<dbReference type="GO" id="GO:0051087">
    <property type="term" value="F:protein-folding chaperone binding"/>
    <property type="evidence" value="ECO:0007669"/>
    <property type="project" value="InterPro"/>
</dbReference>
<evidence type="ECO:0000256" key="4">
    <source>
        <dbReference type="RuleBase" id="RU000639"/>
    </source>
</evidence>
<dbReference type="SUPFAM" id="SSF51064">
    <property type="entry name" value="Head domain of nucleotide exchange factor GrpE"/>
    <property type="match status" value="1"/>
</dbReference>
<dbReference type="SUPFAM" id="SSF58014">
    <property type="entry name" value="Coiled-coil domain of nucleotide exchange factor GrpE"/>
    <property type="match status" value="1"/>
</dbReference>
<dbReference type="PRINTS" id="PR00773">
    <property type="entry name" value="GRPEPROTEIN"/>
</dbReference>
<dbReference type="GO" id="GO:0051082">
    <property type="term" value="F:unfolded protein binding"/>
    <property type="evidence" value="ECO:0007669"/>
    <property type="project" value="TreeGrafter"/>
</dbReference>
<dbReference type="PANTHER" id="PTHR21237">
    <property type="entry name" value="GRPE PROTEIN"/>
    <property type="match status" value="1"/>
</dbReference>
<dbReference type="Gene3D" id="2.30.22.10">
    <property type="entry name" value="Head domain of nucleotide exchange factor GrpE"/>
    <property type="match status" value="1"/>
</dbReference>
<evidence type="ECO:0000256" key="2">
    <source>
        <dbReference type="ARBA" id="ARBA00023186"/>
    </source>
</evidence>
<dbReference type="GO" id="GO:0042803">
    <property type="term" value="F:protein homodimerization activity"/>
    <property type="evidence" value="ECO:0007669"/>
    <property type="project" value="InterPro"/>
</dbReference>
<evidence type="ECO:0000313" key="7">
    <source>
        <dbReference type="EMBL" id="OGG53883.1"/>
    </source>
</evidence>
<keyword evidence="3 4" id="KW-0346">Stress response</keyword>
<evidence type="ECO:0000256" key="5">
    <source>
        <dbReference type="RuleBase" id="RU004478"/>
    </source>
</evidence>
<feature type="coiled-coil region" evidence="6">
    <location>
        <begin position="20"/>
        <end position="47"/>
    </location>
</feature>
<keyword evidence="6" id="KW-0175">Coiled coil</keyword>
<comment type="caution">
    <text evidence="7">The sequence shown here is derived from an EMBL/GenBank/DDBJ whole genome shotgun (WGS) entry which is preliminary data.</text>
</comment>
<comment type="subunit">
    <text evidence="3">Homodimer.</text>
</comment>
<dbReference type="GO" id="GO:0006457">
    <property type="term" value="P:protein folding"/>
    <property type="evidence" value="ECO:0007669"/>
    <property type="project" value="InterPro"/>
</dbReference>
<protein>
    <recommendedName>
        <fullName evidence="3 4">Protein GrpE</fullName>
    </recommendedName>
    <alternativeName>
        <fullName evidence="3">HSP-70 cofactor</fullName>
    </alternativeName>
</protein>
<comment type="similarity">
    <text evidence="1 3 5">Belongs to the GrpE family.</text>
</comment>
<dbReference type="STRING" id="1798480.A2851_03195"/>
<keyword evidence="3" id="KW-0963">Cytoplasm</keyword>
<evidence type="ECO:0000256" key="6">
    <source>
        <dbReference type="SAM" id="Coils"/>
    </source>
</evidence>
<dbReference type="InterPro" id="IPR009012">
    <property type="entry name" value="GrpE_head"/>
</dbReference>
<keyword evidence="2 3" id="KW-0143">Chaperone</keyword>
<dbReference type="InterPro" id="IPR000740">
    <property type="entry name" value="GrpE"/>
</dbReference>
<name>A0A1F6CXH9_9BACT</name>
<dbReference type="InterPro" id="IPR013805">
    <property type="entry name" value="GrpE_CC"/>
</dbReference>